<reference evidence="1 2" key="1">
    <citation type="journal article" date="2018" name="Mol. Plant">
        <title>The genome of Artemisia annua provides insight into the evolution of Asteraceae family and artemisinin biosynthesis.</title>
        <authorList>
            <person name="Shen Q."/>
            <person name="Zhang L."/>
            <person name="Liao Z."/>
            <person name="Wang S."/>
            <person name="Yan T."/>
            <person name="Shi P."/>
            <person name="Liu M."/>
            <person name="Fu X."/>
            <person name="Pan Q."/>
            <person name="Wang Y."/>
            <person name="Lv Z."/>
            <person name="Lu X."/>
            <person name="Zhang F."/>
            <person name="Jiang W."/>
            <person name="Ma Y."/>
            <person name="Chen M."/>
            <person name="Hao X."/>
            <person name="Li L."/>
            <person name="Tang Y."/>
            <person name="Lv G."/>
            <person name="Zhou Y."/>
            <person name="Sun X."/>
            <person name="Brodelius P.E."/>
            <person name="Rose J.K.C."/>
            <person name="Tang K."/>
        </authorList>
    </citation>
    <scope>NUCLEOTIDE SEQUENCE [LARGE SCALE GENOMIC DNA]</scope>
    <source>
        <strain evidence="2">cv. Huhao1</strain>
        <tissue evidence="1">Leaf</tissue>
    </source>
</reference>
<evidence type="ECO:0000313" key="1">
    <source>
        <dbReference type="EMBL" id="PWA69323.1"/>
    </source>
</evidence>
<accession>A0A2U1N755</accession>
<comment type="caution">
    <text evidence="1">The sequence shown here is derived from an EMBL/GenBank/DDBJ whole genome shotgun (WGS) entry which is preliminary data.</text>
</comment>
<gene>
    <name evidence="1" type="ORF">CTI12_AA184610</name>
</gene>
<keyword evidence="2" id="KW-1185">Reference proteome</keyword>
<organism evidence="1 2">
    <name type="scientific">Artemisia annua</name>
    <name type="common">Sweet wormwood</name>
    <dbReference type="NCBI Taxonomy" id="35608"/>
    <lineage>
        <taxon>Eukaryota</taxon>
        <taxon>Viridiplantae</taxon>
        <taxon>Streptophyta</taxon>
        <taxon>Embryophyta</taxon>
        <taxon>Tracheophyta</taxon>
        <taxon>Spermatophyta</taxon>
        <taxon>Magnoliopsida</taxon>
        <taxon>eudicotyledons</taxon>
        <taxon>Gunneridae</taxon>
        <taxon>Pentapetalae</taxon>
        <taxon>asterids</taxon>
        <taxon>campanulids</taxon>
        <taxon>Asterales</taxon>
        <taxon>Asteraceae</taxon>
        <taxon>Asteroideae</taxon>
        <taxon>Anthemideae</taxon>
        <taxon>Artemisiinae</taxon>
        <taxon>Artemisia</taxon>
    </lineage>
</organism>
<proteinExistence type="predicted"/>
<protein>
    <submittedName>
        <fullName evidence="1">Uncharacterized protein</fullName>
    </submittedName>
</protein>
<dbReference type="EMBL" id="PKPP01003466">
    <property type="protein sequence ID" value="PWA69323.1"/>
    <property type="molecule type" value="Genomic_DNA"/>
</dbReference>
<sequence length="63" mass="6983">MYDGYELGMALMIPPLRSMVDSYGYGLPAYSAFLDLEVSFESFTPLMLLMSWFGGGFSLGELP</sequence>
<evidence type="ECO:0000313" key="2">
    <source>
        <dbReference type="Proteomes" id="UP000245207"/>
    </source>
</evidence>
<dbReference type="AlphaFoldDB" id="A0A2U1N755"/>
<dbReference type="Proteomes" id="UP000245207">
    <property type="component" value="Unassembled WGS sequence"/>
</dbReference>
<name>A0A2U1N755_ARTAN</name>